<comment type="caution">
    <text evidence="1">The sequence shown here is derived from an EMBL/GenBank/DDBJ whole genome shotgun (WGS) entry which is preliminary data.</text>
</comment>
<dbReference type="Proteomes" id="UP001196413">
    <property type="component" value="Unassembled WGS sequence"/>
</dbReference>
<dbReference type="AlphaFoldDB" id="A0AAD5QQI7"/>
<proteinExistence type="predicted"/>
<evidence type="ECO:0000313" key="1">
    <source>
        <dbReference type="EMBL" id="KAJ1360883.1"/>
    </source>
</evidence>
<keyword evidence="2" id="KW-1185">Reference proteome</keyword>
<gene>
    <name evidence="1" type="ORF">KIN20_019981</name>
</gene>
<accession>A0AAD5QQI7</accession>
<protein>
    <submittedName>
        <fullName evidence="1">Uncharacterized protein</fullName>
    </submittedName>
</protein>
<name>A0AAD5QQI7_PARTN</name>
<organism evidence="1 2">
    <name type="scientific">Parelaphostrongylus tenuis</name>
    <name type="common">Meningeal worm</name>
    <dbReference type="NCBI Taxonomy" id="148309"/>
    <lineage>
        <taxon>Eukaryota</taxon>
        <taxon>Metazoa</taxon>
        <taxon>Ecdysozoa</taxon>
        <taxon>Nematoda</taxon>
        <taxon>Chromadorea</taxon>
        <taxon>Rhabditida</taxon>
        <taxon>Rhabditina</taxon>
        <taxon>Rhabditomorpha</taxon>
        <taxon>Strongyloidea</taxon>
        <taxon>Metastrongylidae</taxon>
        <taxon>Parelaphostrongylus</taxon>
    </lineage>
</organism>
<dbReference type="EMBL" id="JAHQIW010004012">
    <property type="protein sequence ID" value="KAJ1360883.1"/>
    <property type="molecule type" value="Genomic_DNA"/>
</dbReference>
<reference evidence="1" key="1">
    <citation type="submission" date="2021-06" db="EMBL/GenBank/DDBJ databases">
        <title>Parelaphostrongylus tenuis whole genome reference sequence.</title>
        <authorList>
            <person name="Garwood T.J."/>
            <person name="Larsen P.A."/>
            <person name="Fountain-Jones N.M."/>
            <person name="Garbe J.R."/>
            <person name="Macchietto M.G."/>
            <person name="Kania S.A."/>
            <person name="Gerhold R.W."/>
            <person name="Richards J.E."/>
            <person name="Wolf T.M."/>
        </authorList>
    </citation>
    <scope>NUCLEOTIDE SEQUENCE</scope>
    <source>
        <strain evidence="1">MNPRO001-30</strain>
        <tissue evidence="1">Meninges</tissue>
    </source>
</reference>
<evidence type="ECO:0000313" key="2">
    <source>
        <dbReference type="Proteomes" id="UP001196413"/>
    </source>
</evidence>
<sequence>MESTTSSGIEASGKRHTQNKISLFLRHLIQYIFHPIFVNGANSGYDVQYAVKVSTV</sequence>